<name>A0AA39HSI4_9BILA</name>
<evidence type="ECO:0000313" key="7">
    <source>
        <dbReference type="EMBL" id="KAK0411263.1"/>
    </source>
</evidence>
<keyword evidence="3" id="KW-0863">Zinc-finger</keyword>
<dbReference type="Proteomes" id="UP001175271">
    <property type="component" value="Unassembled WGS sequence"/>
</dbReference>
<evidence type="ECO:0000256" key="1">
    <source>
        <dbReference type="ARBA" id="ARBA00022723"/>
    </source>
</evidence>
<dbReference type="PANTHER" id="PTHR24403">
    <property type="entry name" value="ZINC FINGER PROTEIN"/>
    <property type="match status" value="1"/>
</dbReference>
<accession>A0AA39HSI4</accession>
<reference evidence="7" key="1">
    <citation type="submission" date="2023-06" db="EMBL/GenBank/DDBJ databases">
        <title>Genomic analysis of the entomopathogenic nematode Steinernema hermaphroditum.</title>
        <authorList>
            <person name="Schwarz E.M."/>
            <person name="Heppert J.K."/>
            <person name="Baniya A."/>
            <person name="Schwartz H.T."/>
            <person name="Tan C.-H."/>
            <person name="Antoshechkin I."/>
            <person name="Sternberg P.W."/>
            <person name="Goodrich-Blair H."/>
            <person name="Dillman A.R."/>
        </authorList>
    </citation>
    <scope>NUCLEOTIDE SEQUENCE</scope>
    <source>
        <strain evidence="7">PS9179</strain>
        <tissue evidence="7">Whole animal</tissue>
    </source>
</reference>
<dbReference type="InterPro" id="IPR013087">
    <property type="entry name" value="Znf_C2H2_type"/>
</dbReference>
<dbReference type="GO" id="GO:0008270">
    <property type="term" value="F:zinc ion binding"/>
    <property type="evidence" value="ECO:0007669"/>
    <property type="project" value="UniProtKB-KW"/>
</dbReference>
<organism evidence="7 8">
    <name type="scientific">Steinernema hermaphroditum</name>
    <dbReference type="NCBI Taxonomy" id="289476"/>
    <lineage>
        <taxon>Eukaryota</taxon>
        <taxon>Metazoa</taxon>
        <taxon>Ecdysozoa</taxon>
        <taxon>Nematoda</taxon>
        <taxon>Chromadorea</taxon>
        <taxon>Rhabditida</taxon>
        <taxon>Tylenchina</taxon>
        <taxon>Panagrolaimomorpha</taxon>
        <taxon>Strongyloidoidea</taxon>
        <taxon>Steinernematidae</taxon>
        <taxon>Steinernema</taxon>
    </lineage>
</organism>
<dbReference type="PANTHER" id="PTHR24403:SF86">
    <property type="entry name" value="C2H2-TYPE DOMAIN-CONTAINING PROTEIN"/>
    <property type="match status" value="1"/>
</dbReference>
<keyword evidence="4" id="KW-0862">Zinc</keyword>
<feature type="region of interest" description="Disordered" evidence="5">
    <location>
        <begin position="402"/>
        <end position="438"/>
    </location>
</feature>
<evidence type="ECO:0000256" key="4">
    <source>
        <dbReference type="ARBA" id="ARBA00022833"/>
    </source>
</evidence>
<dbReference type="GO" id="GO:0045944">
    <property type="term" value="P:positive regulation of transcription by RNA polymerase II"/>
    <property type="evidence" value="ECO:0007669"/>
    <property type="project" value="TreeGrafter"/>
</dbReference>
<dbReference type="AlphaFoldDB" id="A0AA39HSI4"/>
<dbReference type="InterPro" id="IPR050688">
    <property type="entry name" value="Zinc_finger/UBP_domain"/>
</dbReference>
<evidence type="ECO:0000313" key="8">
    <source>
        <dbReference type="Proteomes" id="UP001175271"/>
    </source>
</evidence>
<dbReference type="SMART" id="SM00355">
    <property type="entry name" value="ZnF_C2H2"/>
    <property type="match status" value="4"/>
</dbReference>
<dbReference type="EMBL" id="JAUCMV010000003">
    <property type="protein sequence ID" value="KAK0411263.1"/>
    <property type="molecule type" value="Genomic_DNA"/>
</dbReference>
<comment type="caution">
    <text evidence="7">The sequence shown here is derived from an EMBL/GenBank/DDBJ whole genome shotgun (WGS) entry which is preliminary data.</text>
</comment>
<evidence type="ECO:0000259" key="6">
    <source>
        <dbReference type="SMART" id="SM00355"/>
    </source>
</evidence>
<feature type="domain" description="C2H2-type" evidence="6">
    <location>
        <begin position="41"/>
        <end position="64"/>
    </location>
</feature>
<feature type="domain" description="C2H2-type" evidence="6">
    <location>
        <begin position="70"/>
        <end position="93"/>
    </location>
</feature>
<feature type="compositionally biased region" description="Basic and acidic residues" evidence="5">
    <location>
        <begin position="590"/>
        <end position="599"/>
    </location>
</feature>
<keyword evidence="8" id="KW-1185">Reference proteome</keyword>
<keyword evidence="1" id="KW-0479">Metal-binding</keyword>
<feature type="region of interest" description="Disordered" evidence="5">
    <location>
        <begin position="582"/>
        <end position="625"/>
    </location>
</feature>
<dbReference type="GO" id="GO:0005634">
    <property type="term" value="C:nucleus"/>
    <property type="evidence" value="ECO:0007669"/>
    <property type="project" value="TreeGrafter"/>
</dbReference>
<evidence type="ECO:0000256" key="2">
    <source>
        <dbReference type="ARBA" id="ARBA00022737"/>
    </source>
</evidence>
<evidence type="ECO:0000256" key="5">
    <source>
        <dbReference type="SAM" id="MobiDB-lite"/>
    </source>
</evidence>
<dbReference type="Gene3D" id="3.30.160.60">
    <property type="entry name" value="Classic Zinc Finger"/>
    <property type="match status" value="1"/>
</dbReference>
<keyword evidence="2" id="KW-0677">Repeat</keyword>
<gene>
    <name evidence="7" type="ORF">QR680_005567</name>
</gene>
<feature type="compositionally biased region" description="Acidic residues" evidence="5">
    <location>
        <begin position="600"/>
        <end position="609"/>
    </location>
</feature>
<sequence>MDANGTALSTSDIGNPFSSNRNHFGFLTSAPSSPNHQFLQLSCCECGIEKPGCEELEIHIKIEHLNWLPFVCPICQTTRATDSLLREHIYSSHKKSNTSKFIYMDNPKAKQQLLIHMDNSLSAYCSSRASQNGNGVSKSAVNGNGSLFSEVSSTDVSNTRKRKPPKPLINSETGEVIFADDSASVNEGNGFADITVDGVDTDCFGLLSSVLKPKKEAESEGEMDATVDDTVDFKSASFLNDISQLFQGDKTAIDVLVHPSVSASNAGQKRRVMNPKGSQKGGTSKKRVLGLCSRCQKPVTAGGRQMHVFFHMGKDEQTYRFRCNFPDCDAEHYRKDQMEAHMVKMHGGIRADLIEDRAPELNERAQQLSMELLGTSTNAPGPSAEMAQRIYDQQVQEQIDKDDARARKKPKLMSSSVSDTPKAASPDHTENDDDDLASTSVLGKRELASDGDNGDQMIECQLCKKSLINRIRGFHILWHMAKDLGISRYACKYCTFGHDRSQAVQRHIKLKHADEDDGTTGVIDTINNHQDEIKMMSQKCFGIDALFARDPKKKGGKFPLLSNGSPSKENCLEGLDDFSDNADFASGSNDLDHDDRDVVMDEETGDEPGSESGNSESQNDSDGED</sequence>
<feature type="domain" description="C2H2-type" evidence="6">
    <location>
        <begin position="489"/>
        <end position="512"/>
    </location>
</feature>
<feature type="domain" description="C2H2-type" evidence="6">
    <location>
        <begin position="321"/>
        <end position="346"/>
    </location>
</feature>
<evidence type="ECO:0000256" key="3">
    <source>
        <dbReference type="ARBA" id="ARBA00022771"/>
    </source>
</evidence>
<proteinExistence type="predicted"/>
<protein>
    <recommendedName>
        <fullName evidence="6">C2H2-type domain-containing protein</fullName>
    </recommendedName>
</protein>